<dbReference type="CDD" id="cd19499">
    <property type="entry name" value="RecA-like_ClpB_Hsp104-like"/>
    <property type="match status" value="1"/>
</dbReference>
<dbReference type="FunFam" id="3.40.50.300:FF:000025">
    <property type="entry name" value="ATP-dependent Clp protease subunit"/>
    <property type="match status" value="1"/>
</dbReference>
<evidence type="ECO:0000256" key="5">
    <source>
        <dbReference type="PROSITE-ProRule" id="PRU01251"/>
    </source>
</evidence>
<dbReference type="SMART" id="SM00382">
    <property type="entry name" value="AAA"/>
    <property type="match status" value="2"/>
</dbReference>
<feature type="domain" description="Clp R" evidence="6">
    <location>
        <begin position="406"/>
        <end position="553"/>
    </location>
</feature>
<keyword evidence="4" id="KW-0143">Chaperone</keyword>
<dbReference type="PROSITE" id="PS51903">
    <property type="entry name" value="CLP_R"/>
    <property type="match status" value="1"/>
</dbReference>
<dbReference type="Pfam" id="PF02861">
    <property type="entry name" value="Clp_N"/>
    <property type="match status" value="1"/>
</dbReference>
<protein>
    <submittedName>
        <fullName evidence="7">AAA family ATPase</fullName>
    </submittedName>
</protein>
<sequence>MEQPVQLSIVRTETSYRFRLDLPDGPALASQEYSTELTIEVRERLRRALQSAALSMQTIAVTDVKRQAAKLGAVNDALLSLGRFLFDTLLPGPLQEALRQLDTPLIFSTNTPDIPWELMYDSSVKSGRYLGHVLSIGRVHSLGKRDRDVLLRPPLLERPTRKLGRREAQGLSILFLVNPTGEVSRAEEEAASLCSSLPESISRIILYKQQANQLEMRMRMSAEPPHVVYYAGPMPVTTSSAGPVLALAGNSRLDGNTAEQLFQSLPRPPLVFLSCYDEERSGRNGSNSVNQQERDEMMERLASNLIAAGAAAVVAMRWPIHVQRTREFAALFCQDIADGVTLGEALRRSRVTMAQHYIDDTSWMTFVLYGDPTQRLLTSSLATKERAIEPGFDLFDDNHVIAPTLPSSNTPDRRFLRVVLELALGEARRMHKDYLGTPHLFIALTKLDGGCTQDALRGLGFSPRQVRDVIRLALGTGKATSETPILPTRRCKEILQTAERNAVNASSSLVDERSIAQAVLSEGDGVTHELLTKLGINPAQLSELILASSARALLELVPSASTNPEVVQEELPGAINLDGTPKGSNSVLERLGRDLTKQASAKQLTPLIGRDKEIRLLMQTLMLKDRNNPILIGDSGVGKTTIVGGLAQRIVDGKVPAELRGKRVIELSASSLVAGTKYRGEFEERLLKLLEEAEGSGNIILFIDEMHLLIGTGRASDGSIDAAGILKPALAGGRLRCIGATTPQEYRLIEKDAAMERRLRPVLVEEPSAEEALKILQGMRPLYEQHHHAIITEEALQAAVNLSVQYLPNLRLPDKACSILDEACSQARIFSMEKDMQEQEERSESSSSPVVSAPLVAEIISHRTGIPVNAPGQEERDRLLTLDTRLKSRVIGQDEAIMRVTQAIQVARAGLKSRNRPAGVFMFLGPTGVGKTELARALAAEVFGSGDHLIRVDMSEYMEKHAVSRMIGSPPGYVGYDQEGQLTGKLRRRPHCVVLLDEIEKAHPEVFDLFLQVFDAGRLTDAQGHTVDAQHAIWIMTSNVGTDMLGRSMVGFRAHKDTGEGLKRDRLMERVRETFRPEFLNRIDDVVIFHPLDQGQAQAITQLQINDLAARLLDQGLVLHVEENAIKLLCKEGFSPTQGARPLRRAIERLLTVPLSLRILLADIPKNGEVHVSAVDEKLDIDIRAPEGQEDTIALKIKPGDHLVS</sequence>
<evidence type="ECO:0000256" key="3">
    <source>
        <dbReference type="ARBA" id="ARBA00022840"/>
    </source>
</evidence>
<keyword evidence="2" id="KW-0547">Nucleotide-binding</keyword>
<dbReference type="SUPFAM" id="SSF81923">
    <property type="entry name" value="Double Clp-N motif"/>
    <property type="match status" value="1"/>
</dbReference>
<proteinExistence type="predicted"/>
<dbReference type="InterPro" id="IPR024983">
    <property type="entry name" value="CHAT_dom"/>
</dbReference>
<dbReference type="InterPro" id="IPR003593">
    <property type="entry name" value="AAA+_ATPase"/>
</dbReference>
<dbReference type="AlphaFoldDB" id="A0A4V0YZZ7"/>
<dbReference type="Pfam" id="PF12770">
    <property type="entry name" value="CHAT"/>
    <property type="match status" value="1"/>
</dbReference>
<dbReference type="Pfam" id="PF17871">
    <property type="entry name" value="AAA_lid_9"/>
    <property type="match status" value="1"/>
</dbReference>
<dbReference type="KEGG" id="kbs:EPA93_38025"/>
<gene>
    <name evidence="7" type="ORF">EPA93_38025</name>
</gene>
<dbReference type="OrthoDB" id="134605at2"/>
<reference evidence="7 8" key="1">
    <citation type="submission" date="2019-01" db="EMBL/GenBank/DDBJ databases">
        <title>Ktedonosporobacter rubrisoli SCAWS-G2.</title>
        <authorList>
            <person name="Huang Y."/>
            <person name="Yan B."/>
        </authorList>
    </citation>
    <scope>NUCLEOTIDE SEQUENCE [LARGE SCALE GENOMIC DNA]</scope>
    <source>
        <strain evidence="7 8">SCAWS-G2</strain>
    </source>
</reference>
<dbReference type="InterPro" id="IPR004176">
    <property type="entry name" value="Clp_R_N"/>
</dbReference>
<dbReference type="InterPro" id="IPR050130">
    <property type="entry name" value="ClpA_ClpB"/>
</dbReference>
<dbReference type="GO" id="GO:0005524">
    <property type="term" value="F:ATP binding"/>
    <property type="evidence" value="ECO:0007669"/>
    <property type="project" value="UniProtKB-KW"/>
</dbReference>
<dbReference type="RefSeq" id="WP_129892522.1">
    <property type="nucleotide sequence ID" value="NZ_CP035758.1"/>
</dbReference>
<dbReference type="InterPro" id="IPR028299">
    <property type="entry name" value="ClpA/B_CS2"/>
</dbReference>
<dbReference type="GO" id="GO:0005737">
    <property type="term" value="C:cytoplasm"/>
    <property type="evidence" value="ECO:0007669"/>
    <property type="project" value="TreeGrafter"/>
</dbReference>
<dbReference type="PRINTS" id="PR00300">
    <property type="entry name" value="CLPPROTEASEA"/>
</dbReference>
<keyword evidence="8" id="KW-1185">Reference proteome</keyword>
<dbReference type="PANTHER" id="PTHR11638:SF175">
    <property type="entry name" value="ATP-DEPENDENT CLP PROTEASE, ATP-BINDING SUBUNIT CLPC"/>
    <property type="match status" value="1"/>
</dbReference>
<dbReference type="Pfam" id="PF10431">
    <property type="entry name" value="ClpB_D2-small"/>
    <property type="match status" value="1"/>
</dbReference>
<dbReference type="InterPro" id="IPR027417">
    <property type="entry name" value="P-loop_NTPase"/>
</dbReference>
<evidence type="ECO:0000313" key="7">
    <source>
        <dbReference type="EMBL" id="QBD81461.1"/>
    </source>
</evidence>
<dbReference type="InterPro" id="IPR036628">
    <property type="entry name" value="Clp_N_dom_sf"/>
</dbReference>
<evidence type="ECO:0000256" key="1">
    <source>
        <dbReference type="ARBA" id="ARBA00022737"/>
    </source>
</evidence>
<dbReference type="CDD" id="cd00009">
    <property type="entry name" value="AAA"/>
    <property type="match status" value="1"/>
</dbReference>
<accession>A0A4V0YZZ7</accession>
<dbReference type="Pfam" id="PF07724">
    <property type="entry name" value="AAA_2"/>
    <property type="match status" value="1"/>
</dbReference>
<dbReference type="InterPro" id="IPR003959">
    <property type="entry name" value="ATPase_AAA_core"/>
</dbReference>
<dbReference type="EMBL" id="CP035758">
    <property type="protein sequence ID" value="QBD81461.1"/>
    <property type="molecule type" value="Genomic_DNA"/>
</dbReference>
<dbReference type="SMART" id="SM01086">
    <property type="entry name" value="ClpB_D2-small"/>
    <property type="match status" value="1"/>
</dbReference>
<dbReference type="InterPro" id="IPR019489">
    <property type="entry name" value="Clp_ATPase_C"/>
</dbReference>
<evidence type="ECO:0000259" key="6">
    <source>
        <dbReference type="PROSITE" id="PS51903"/>
    </source>
</evidence>
<dbReference type="Gene3D" id="1.10.1780.10">
    <property type="entry name" value="Clp, N-terminal domain"/>
    <property type="match status" value="1"/>
</dbReference>
<dbReference type="PROSITE" id="PS00871">
    <property type="entry name" value="CLPAB_2"/>
    <property type="match status" value="1"/>
</dbReference>
<organism evidence="7 8">
    <name type="scientific">Ktedonosporobacter rubrisoli</name>
    <dbReference type="NCBI Taxonomy" id="2509675"/>
    <lineage>
        <taxon>Bacteria</taxon>
        <taxon>Bacillati</taxon>
        <taxon>Chloroflexota</taxon>
        <taxon>Ktedonobacteria</taxon>
        <taxon>Ktedonobacterales</taxon>
        <taxon>Ktedonosporobacteraceae</taxon>
        <taxon>Ktedonosporobacter</taxon>
    </lineage>
</organism>
<keyword evidence="1 5" id="KW-0677">Repeat</keyword>
<dbReference type="Pfam" id="PF00004">
    <property type="entry name" value="AAA"/>
    <property type="match status" value="1"/>
</dbReference>
<dbReference type="Gene3D" id="3.40.50.300">
    <property type="entry name" value="P-loop containing nucleotide triphosphate hydrolases"/>
    <property type="match status" value="2"/>
</dbReference>
<evidence type="ECO:0000313" key="8">
    <source>
        <dbReference type="Proteomes" id="UP000290365"/>
    </source>
</evidence>
<dbReference type="SUPFAM" id="SSF52540">
    <property type="entry name" value="P-loop containing nucleoside triphosphate hydrolases"/>
    <property type="match status" value="2"/>
</dbReference>
<name>A0A4V0YZZ7_KTERU</name>
<dbReference type="PANTHER" id="PTHR11638">
    <property type="entry name" value="ATP-DEPENDENT CLP PROTEASE"/>
    <property type="match status" value="1"/>
</dbReference>
<dbReference type="GO" id="GO:0034605">
    <property type="term" value="P:cellular response to heat"/>
    <property type="evidence" value="ECO:0007669"/>
    <property type="project" value="TreeGrafter"/>
</dbReference>
<dbReference type="InterPro" id="IPR001270">
    <property type="entry name" value="ClpA/B"/>
</dbReference>
<dbReference type="Proteomes" id="UP000290365">
    <property type="component" value="Chromosome"/>
</dbReference>
<evidence type="ECO:0000256" key="2">
    <source>
        <dbReference type="ARBA" id="ARBA00022741"/>
    </source>
</evidence>
<keyword evidence="3" id="KW-0067">ATP-binding</keyword>
<evidence type="ECO:0000256" key="4">
    <source>
        <dbReference type="ARBA" id="ARBA00023186"/>
    </source>
</evidence>
<dbReference type="Gene3D" id="1.10.8.60">
    <property type="match status" value="2"/>
</dbReference>
<dbReference type="InterPro" id="IPR041546">
    <property type="entry name" value="ClpA/ClpB_AAA_lid"/>
</dbReference>
<dbReference type="GO" id="GO:0016887">
    <property type="term" value="F:ATP hydrolysis activity"/>
    <property type="evidence" value="ECO:0007669"/>
    <property type="project" value="InterPro"/>
</dbReference>